<dbReference type="RefSeq" id="WP_190714420.1">
    <property type="nucleotide sequence ID" value="NZ_JACJST010000008.1"/>
</dbReference>
<keyword evidence="2" id="KW-1185">Reference proteome</keyword>
<protein>
    <submittedName>
        <fullName evidence="1">Type II toxin-antitoxin system ParD family antitoxin</fullName>
    </submittedName>
</protein>
<dbReference type="Pfam" id="PF03693">
    <property type="entry name" value="ParD_antitoxin"/>
    <property type="match status" value="1"/>
</dbReference>
<sequence length="88" mass="10054">MNISLQPEQEQLIQSKLQSGKYENAYQVIVAALQLLEERDKHYEQWLEETRQKVAVGIEQANRGQLTAGEVAFAILREKLAQKGESLQ</sequence>
<gene>
    <name evidence="1" type="ORF">H6G59_11265</name>
</gene>
<evidence type="ECO:0000313" key="1">
    <source>
        <dbReference type="EMBL" id="MBD2568471.1"/>
    </source>
</evidence>
<reference evidence="1 2" key="1">
    <citation type="journal article" date="2020" name="ISME J.">
        <title>Comparative genomics reveals insights into cyanobacterial evolution and habitat adaptation.</title>
        <authorList>
            <person name="Chen M.Y."/>
            <person name="Teng W.K."/>
            <person name="Zhao L."/>
            <person name="Hu C.X."/>
            <person name="Zhou Y.K."/>
            <person name="Han B.P."/>
            <person name="Song L.R."/>
            <person name="Shu W.S."/>
        </authorList>
    </citation>
    <scope>NUCLEOTIDE SEQUENCE [LARGE SCALE GENOMIC DNA]</scope>
    <source>
        <strain evidence="1 2">FACHB-196</strain>
    </source>
</reference>
<accession>A0ABR8FE94</accession>
<organism evidence="1 2">
    <name type="scientific">Anabaena lutea FACHB-196</name>
    <dbReference type="NCBI Taxonomy" id="2692881"/>
    <lineage>
        <taxon>Bacteria</taxon>
        <taxon>Bacillati</taxon>
        <taxon>Cyanobacteriota</taxon>
        <taxon>Cyanophyceae</taxon>
        <taxon>Nostocales</taxon>
        <taxon>Nostocaceae</taxon>
        <taxon>Anabaena</taxon>
    </lineage>
</organism>
<dbReference type="Gene3D" id="6.10.10.120">
    <property type="entry name" value="Antitoxin ParD1-like"/>
    <property type="match status" value="1"/>
</dbReference>
<dbReference type="Proteomes" id="UP000640531">
    <property type="component" value="Unassembled WGS sequence"/>
</dbReference>
<dbReference type="InterPro" id="IPR022789">
    <property type="entry name" value="ParD"/>
</dbReference>
<dbReference type="InterPro" id="IPR038296">
    <property type="entry name" value="ParD_sf"/>
</dbReference>
<dbReference type="EMBL" id="JACJST010000008">
    <property type="protein sequence ID" value="MBD2568471.1"/>
    <property type="molecule type" value="Genomic_DNA"/>
</dbReference>
<dbReference type="PANTHER" id="PTHR36582:SF2">
    <property type="entry name" value="ANTITOXIN PARD"/>
    <property type="match status" value="1"/>
</dbReference>
<dbReference type="NCBIfam" id="TIGR02606">
    <property type="entry name" value="antidote_CC2985"/>
    <property type="match status" value="1"/>
</dbReference>
<name>A0ABR8FE94_9NOST</name>
<proteinExistence type="predicted"/>
<dbReference type="PANTHER" id="PTHR36582">
    <property type="entry name" value="ANTITOXIN PARD"/>
    <property type="match status" value="1"/>
</dbReference>
<comment type="caution">
    <text evidence="1">The sequence shown here is derived from an EMBL/GenBank/DDBJ whole genome shotgun (WGS) entry which is preliminary data.</text>
</comment>
<evidence type="ECO:0000313" key="2">
    <source>
        <dbReference type="Proteomes" id="UP000640531"/>
    </source>
</evidence>